<dbReference type="GO" id="GO:0002926">
    <property type="term" value="P:tRNA wobble base 5-methoxycarbonylmethyl-2-thiouridinylation"/>
    <property type="evidence" value="ECO:0007669"/>
    <property type="project" value="TreeGrafter"/>
</dbReference>
<dbReference type="InterPro" id="IPR007197">
    <property type="entry name" value="rSAM"/>
</dbReference>
<dbReference type="EC" id="2.3.1.311" evidence="14"/>
<keyword evidence="8" id="KW-0819">tRNA processing</keyword>
<evidence type="ECO:0000256" key="6">
    <source>
        <dbReference type="ARBA" id="ARBA00022679"/>
    </source>
</evidence>
<dbReference type="SUPFAM" id="SSF55729">
    <property type="entry name" value="Acyl-CoA N-acyltransferases (Nat)"/>
    <property type="match status" value="1"/>
</dbReference>
<feature type="non-terminal residue" evidence="17">
    <location>
        <position position="1"/>
    </location>
</feature>
<dbReference type="Gene3D" id="3.80.30.20">
    <property type="entry name" value="tm_1862 like domain"/>
    <property type="match status" value="1"/>
</dbReference>
<dbReference type="SUPFAM" id="SSF102114">
    <property type="entry name" value="Radical SAM enzymes"/>
    <property type="match status" value="1"/>
</dbReference>
<dbReference type="SFLD" id="SFLDS00029">
    <property type="entry name" value="Radical_SAM"/>
    <property type="match status" value="1"/>
</dbReference>
<dbReference type="PANTHER" id="PTHR11135:SF2">
    <property type="entry name" value="ELONGATOR COMPLEX PROTEIN 3"/>
    <property type="match status" value="1"/>
</dbReference>
<evidence type="ECO:0000256" key="3">
    <source>
        <dbReference type="ARBA" id="ARBA00005494"/>
    </source>
</evidence>
<evidence type="ECO:0000256" key="11">
    <source>
        <dbReference type="ARBA" id="ARBA00023004"/>
    </source>
</evidence>
<dbReference type="Proteomes" id="UP000183605">
    <property type="component" value="Unassembled WGS sequence"/>
</dbReference>
<keyword evidence="10" id="KW-0694">RNA-binding</keyword>
<evidence type="ECO:0000256" key="2">
    <source>
        <dbReference type="ARBA" id="ARBA00005217"/>
    </source>
</evidence>
<keyword evidence="11" id="KW-0408">Iron</keyword>
<dbReference type="InterPro" id="IPR058240">
    <property type="entry name" value="rSAM_sf"/>
</dbReference>
<evidence type="ECO:0000256" key="7">
    <source>
        <dbReference type="ARBA" id="ARBA00022691"/>
    </source>
</evidence>
<dbReference type="GO" id="GO:0033588">
    <property type="term" value="C:elongator holoenzyme complex"/>
    <property type="evidence" value="ECO:0007669"/>
    <property type="project" value="TreeGrafter"/>
</dbReference>
<evidence type="ECO:0000256" key="9">
    <source>
        <dbReference type="ARBA" id="ARBA00022723"/>
    </source>
</evidence>
<dbReference type="AlphaFoldDB" id="A0A1J5BBW4"/>
<comment type="cofactor">
    <cofactor evidence="1">
        <name>[4Fe-4S] cluster</name>
        <dbReference type="ChEBI" id="CHEBI:49883"/>
    </cofactor>
</comment>
<evidence type="ECO:0000256" key="1">
    <source>
        <dbReference type="ARBA" id="ARBA00001966"/>
    </source>
</evidence>
<evidence type="ECO:0000256" key="14">
    <source>
        <dbReference type="ARBA" id="ARBA00044771"/>
    </source>
</evidence>
<evidence type="ECO:0000256" key="5">
    <source>
        <dbReference type="ARBA" id="ARBA00022555"/>
    </source>
</evidence>
<keyword evidence="7" id="KW-0949">S-adenosyl-L-methionine</keyword>
<organism evidence="17 18">
    <name type="scientific">Candidatus Beckwithbacteria bacterium CG2_30_44_31</name>
    <dbReference type="NCBI Taxonomy" id="1805035"/>
    <lineage>
        <taxon>Bacteria</taxon>
        <taxon>Candidatus Beckwithiibacteriota</taxon>
    </lineage>
</organism>
<dbReference type="GO" id="GO:0051539">
    <property type="term" value="F:4 iron, 4 sulfur cluster binding"/>
    <property type="evidence" value="ECO:0007669"/>
    <property type="project" value="UniProtKB-KW"/>
</dbReference>
<evidence type="ECO:0000256" key="13">
    <source>
        <dbReference type="ARBA" id="ARBA00023315"/>
    </source>
</evidence>
<dbReference type="GO" id="GO:0106261">
    <property type="term" value="F:tRNA uridine(34) acetyltransferase activity"/>
    <property type="evidence" value="ECO:0007669"/>
    <property type="project" value="UniProtKB-EC"/>
</dbReference>
<dbReference type="InterPro" id="IPR016181">
    <property type="entry name" value="Acyl_CoA_acyltransferase"/>
</dbReference>
<keyword evidence="13" id="KW-0012">Acyltransferase</keyword>
<dbReference type="EMBL" id="MNXQ01000006">
    <property type="protein sequence ID" value="OIP04358.1"/>
    <property type="molecule type" value="Genomic_DNA"/>
</dbReference>
<dbReference type="InterPro" id="IPR034687">
    <property type="entry name" value="ELP3-like"/>
</dbReference>
<protein>
    <recommendedName>
        <fullName evidence="14">tRNA carboxymethyluridine synthase</fullName>
        <ecNumber evidence="14">2.3.1.311</ecNumber>
    </recommendedName>
</protein>
<evidence type="ECO:0000256" key="4">
    <source>
        <dbReference type="ARBA" id="ARBA00022485"/>
    </source>
</evidence>
<dbReference type="InterPro" id="IPR006638">
    <property type="entry name" value="Elp3/MiaA/NifB-like_rSAM"/>
</dbReference>
<dbReference type="GO" id="GO:0005737">
    <property type="term" value="C:cytoplasm"/>
    <property type="evidence" value="ECO:0007669"/>
    <property type="project" value="TreeGrafter"/>
</dbReference>
<comment type="similarity">
    <text evidence="3">Belongs to the ELP3 family.</text>
</comment>
<dbReference type="SFLD" id="SFLDG01086">
    <property type="entry name" value="elongater_protein-like"/>
    <property type="match status" value="1"/>
</dbReference>
<evidence type="ECO:0000256" key="12">
    <source>
        <dbReference type="ARBA" id="ARBA00023014"/>
    </source>
</evidence>
<keyword evidence="5" id="KW-0820">tRNA-binding</keyword>
<dbReference type="InterPro" id="IPR032432">
    <property type="entry name" value="Radical_SAM_C"/>
</dbReference>
<name>A0A1J5BBW4_9BACT</name>
<reference evidence="17 18" key="1">
    <citation type="journal article" date="2016" name="Environ. Microbiol.">
        <title>Genomic resolution of a cold subsurface aquifer community provides metabolic insights for novel microbes adapted to high CO concentrations.</title>
        <authorList>
            <person name="Probst A.J."/>
            <person name="Castelle C.J."/>
            <person name="Singh A."/>
            <person name="Brown C.T."/>
            <person name="Anantharaman K."/>
            <person name="Sharon I."/>
            <person name="Hug L.A."/>
            <person name="Burstein D."/>
            <person name="Emerson J.B."/>
            <person name="Thomas B.C."/>
            <person name="Banfield J.F."/>
        </authorList>
    </citation>
    <scope>NUCLEOTIDE SEQUENCE [LARGE SCALE GENOMIC DNA]</scope>
    <source>
        <strain evidence="17">CG2_30_44_31</strain>
    </source>
</reference>
<dbReference type="GO" id="GO:0046872">
    <property type="term" value="F:metal ion binding"/>
    <property type="evidence" value="ECO:0007669"/>
    <property type="project" value="UniProtKB-KW"/>
</dbReference>
<dbReference type="InterPro" id="IPR023404">
    <property type="entry name" value="rSAM_horseshoe"/>
</dbReference>
<keyword evidence="4" id="KW-0004">4Fe-4S</keyword>
<dbReference type="GO" id="GO:0000049">
    <property type="term" value="F:tRNA binding"/>
    <property type="evidence" value="ECO:0007669"/>
    <property type="project" value="UniProtKB-KW"/>
</dbReference>
<dbReference type="NCBIfam" id="TIGR01211">
    <property type="entry name" value="ELP3"/>
    <property type="match status" value="1"/>
</dbReference>
<evidence type="ECO:0000256" key="15">
    <source>
        <dbReference type="ARBA" id="ARBA00047372"/>
    </source>
</evidence>
<evidence type="ECO:0000313" key="18">
    <source>
        <dbReference type="Proteomes" id="UP000183605"/>
    </source>
</evidence>
<evidence type="ECO:0000256" key="10">
    <source>
        <dbReference type="ARBA" id="ARBA00022884"/>
    </source>
</evidence>
<dbReference type="Gene3D" id="3.40.630.30">
    <property type="match status" value="1"/>
</dbReference>
<accession>A0A1J5BBW4</accession>
<evidence type="ECO:0000313" key="17">
    <source>
        <dbReference type="EMBL" id="OIP04358.1"/>
    </source>
</evidence>
<gene>
    <name evidence="17" type="ORF">AUK18_00210</name>
</gene>
<comment type="caution">
    <text evidence="17">The sequence shown here is derived from an EMBL/GenBank/DDBJ whole genome shotgun (WGS) entry which is preliminary data.</text>
</comment>
<comment type="catalytic activity">
    <reaction evidence="15">
        <text>uridine(34) in tRNA + acetyl-CoA + S-adenosyl-L-methionine + H2O = 5-(carboxymethyl)uridine(34) in tRNA + 5'-deoxyadenosine + L-methionine + CoA + 2 H(+)</text>
        <dbReference type="Rhea" id="RHEA:61020"/>
        <dbReference type="Rhea" id="RHEA-COMP:10407"/>
        <dbReference type="Rhea" id="RHEA-COMP:11727"/>
        <dbReference type="ChEBI" id="CHEBI:15377"/>
        <dbReference type="ChEBI" id="CHEBI:15378"/>
        <dbReference type="ChEBI" id="CHEBI:17319"/>
        <dbReference type="ChEBI" id="CHEBI:57287"/>
        <dbReference type="ChEBI" id="CHEBI:57288"/>
        <dbReference type="ChEBI" id="CHEBI:57844"/>
        <dbReference type="ChEBI" id="CHEBI:59789"/>
        <dbReference type="ChEBI" id="CHEBI:65315"/>
        <dbReference type="ChEBI" id="CHEBI:74882"/>
        <dbReference type="EC" id="2.3.1.311"/>
    </reaction>
    <physiologicalReaction direction="left-to-right" evidence="15">
        <dbReference type="Rhea" id="RHEA:61021"/>
    </physiologicalReaction>
</comment>
<evidence type="ECO:0000259" key="16">
    <source>
        <dbReference type="SMART" id="SM00729"/>
    </source>
</evidence>
<keyword evidence="9" id="KW-0479">Metal-binding</keyword>
<keyword evidence="6" id="KW-0808">Transferase</keyword>
<keyword evidence="12" id="KW-0411">Iron-sulfur</keyword>
<feature type="domain" description="Elp3/MiaA/NifB-like radical SAM core" evidence="16">
    <location>
        <begin position="1"/>
        <end position="246"/>
    </location>
</feature>
<dbReference type="InterPro" id="IPR039661">
    <property type="entry name" value="ELP3"/>
</dbReference>
<comment type="pathway">
    <text evidence="2">tRNA modification.</text>
</comment>
<dbReference type="SMART" id="SM00729">
    <property type="entry name" value="Elp3"/>
    <property type="match status" value="1"/>
</dbReference>
<dbReference type="CDD" id="cd01335">
    <property type="entry name" value="Radical_SAM"/>
    <property type="match status" value="1"/>
</dbReference>
<dbReference type="Pfam" id="PF04055">
    <property type="entry name" value="Radical_SAM"/>
    <property type="match status" value="1"/>
</dbReference>
<sequence length="419" mass="48046">KSYPCPGHCLYCPNEPGMPKSYLRSEPGGQRAVANQFDPFRQVVSRLKTYRANNHPTDKIELIVLGGTWSAYPKTYQTWFIKRCFEALNNQTAANLGKAQTINETAKTRCIGLSLETRPDWITEKELINFRQLGCTKVQIGIQSLNNRILRLNQRGHTVTATKKAIKLLRLFGFKIQAHWMANLYGSSPKQDFTDFKKLFSDKNFRPDELKIYPCSLIKTAPLIKYYQKGLWQPYSQTELTALLVKILPLVPQYCRVSRMIRDFSSADIVSGNKQSNLRQLVEQKVNNNIQEIRFREIRNQPTGKLKFKIITYKTGIGKEKFLQWVTDSNQICAFLRLSLPDKKSTAIIRELHVYGPALALGSHGKIQHSGLGGRLIKEAIRLAAGYRQLSVISAVGTREYYRRRGFIDGELYQYLMLQ</sequence>
<dbReference type="PANTHER" id="PTHR11135">
    <property type="entry name" value="HISTONE ACETYLTRANSFERASE-RELATED"/>
    <property type="match status" value="1"/>
</dbReference>
<proteinExistence type="inferred from homology"/>
<dbReference type="Pfam" id="PF16199">
    <property type="entry name" value="Radical_SAM_C"/>
    <property type="match status" value="1"/>
</dbReference>
<evidence type="ECO:0000256" key="8">
    <source>
        <dbReference type="ARBA" id="ARBA00022694"/>
    </source>
</evidence>